<comment type="caution">
    <text evidence="1">The sequence shown here is derived from an EMBL/GenBank/DDBJ whole genome shotgun (WGS) entry which is preliminary data.</text>
</comment>
<keyword evidence="2" id="KW-1185">Reference proteome</keyword>
<name>A0ABS0A118_9FLAO</name>
<organism evidence="1 2">
    <name type="scientific">Nonlabens mediterrranea</name>
    <dbReference type="NCBI Taxonomy" id="1419947"/>
    <lineage>
        <taxon>Bacteria</taxon>
        <taxon>Pseudomonadati</taxon>
        <taxon>Bacteroidota</taxon>
        <taxon>Flavobacteriia</taxon>
        <taxon>Flavobacteriales</taxon>
        <taxon>Flavobacteriaceae</taxon>
        <taxon>Nonlabens</taxon>
    </lineage>
</organism>
<dbReference type="GO" id="GO:0016740">
    <property type="term" value="F:transferase activity"/>
    <property type="evidence" value="ECO:0007669"/>
    <property type="project" value="UniProtKB-KW"/>
</dbReference>
<feature type="non-terminal residue" evidence="1">
    <location>
        <position position="1"/>
    </location>
</feature>
<protein>
    <submittedName>
        <fullName evidence="1">Glycosyl transferase</fullName>
    </submittedName>
</protein>
<evidence type="ECO:0000313" key="1">
    <source>
        <dbReference type="EMBL" id="MBF4983061.1"/>
    </source>
</evidence>
<accession>A0ABS0A118</accession>
<proteinExistence type="predicted"/>
<evidence type="ECO:0000313" key="2">
    <source>
        <dbReference type="Proteomes" id="UP001194729"/>
    </source>
</evidence>
<keyword evidence="1" id="KW-0808">Transferase</keyword>
<reference evidence="1 2" key="1">
    <citation type="submission" date="2020-11" db="EMBL/GenBank/DDBJ databases">
        <title>P. mediterranea TC4 genome.</title>
        <authorList>
            <person name="Molmeret M."/>
        </authorList>
    </citation>
    <scope>NUCLEOTIDE SEQUENCE [LARGE SCALE GENOMIC DNA]</scope>
    <source>
        <strain evidence="1 2">TC4</strain>
    </source>
</reference>
<sequence>PYSTIPSRIGTLHLTIRSLILQDAQPEKIVLWLNDDYKNKVPKNLEKLVGDIFEIRFSPYLFSHRKLIHSLEAFPDKILVTSDDDLIYPSETLGNLYQSHLQQQGHVVAHNCREITYENGDALPYLQWPFTRKPLRNELLLMPVGAFLVLYPPGILHKDATNIDLFTKISPRSDDLWFKTMTILNHKKSVASVIPAPEPIPIWGTQKVALKKTNNNLDQKRVQWEQIENYYGNTLLDIINPDRDDKAIISRNA</sequence>
<dbReference type="EMBL" id="JADKYU010000076">
    <property type="protein sequence ID" value="MBF4983061.1"/>
    <property type="molecule type" value="Genomic_DNA"/>
</dbReference>
<gene>
    <name evidence="1" type="ORF">FNJ87_01475</name>
</gene>
<dbReference type="Proteomes" id="UP001194729">
    <property type="component" value="Unassembled WGS sequence"/>
</dbReference>